<feature type="region of interest" description="Disordered" evidence="3">
    <location>
        <begin position="79"/>
        <end position="100"/>
    </location>
</feature>
<feature type="compositionally biased region" description="Polar residues" evidence="3">
    <location>
        <begin position="270"/>
        <end position="290"/>
    </location>
</feature>
<feature type="compositionally biased region" description="Polar residues" evidence="3">
    <location>
        <begin position="306"/>
        <end position="319"/>
    </location>
</feature>
<dbReference type="InterPro" id="IPR023346">
    <property type="entry name" value="Lysozyme-like_dom_sf"/>
</dbReference>
<dbReference type="AlphaFoldDB" id="A0AAX1C185"/>
<dbReference type="Pfam" id="PF16754">
    <property type="entry name" value="Pesticin"/>
    <property type="match status" value="1"/>
</dbReference>
<keyword evidence="1" id="KW-0929">Antimicrobial</keyword>
<evidence type="ECO:0000256" key="2">
    <source>
        <dbReference type="ARBA" id="ARBA00022638"/>
    </source>
</evidence>
<evidence type="ECO:0000259" key="4">
    <source>
        <dbReference type="Pfam" id="PF16754"/>
    </source>
</evidence>
<proteinExistence type="predicted"/>
<sequence>MAAPLSRLAGTVPGLLSSASTSIAQAAKGKPSVAVSKPAPVESTATAPEVNTAEAKPIEVKPIEVDVKVDTIAPASSSAASTPTVVPLSGSSTASAPKPITTVTWNPATTISSLQHNAKKKSIGYCARAVVDAIQAGGAKIERVPAAKDLGSKLIAAGFTAIFSMPRPSREYDRSNLLPGDVVVLEGFNKDERKGIKKDHTFGHAAMYDGSKWISDFTQSGFYPGEDYRKALPGYTIYRMAATQAQINAINSSQRGESAPQTPVAVPSVPVTQTTRSSAPVTRSSTQAVQPSAPASRIIAPAPRPTTSRSVQSENKPISSDQDFLNEFNIDISFLRVSEEMKTDGYVPLNQDGTPVGNSGVTIGMGIDLGQREAKDLIRDGVPSSIVEKLKPYMKLKKANALHKIREMPLKLTSNEASILSNIYIQKSIRSLETEFDNESKGVKFSQLSANTRTMILDLAHQYGNLKSKTPKAWGFIINQQWGELVRELNNFHDEYPTRRKREATLIEDDLKNSRI</sequence>
<evidence type="ECO:0000313" key="5">
    <source>
        <dbReference type="EMBL" id="PWD68990.1"/>
    </source>
</evidence>
<comment type="caution">
    <text evidence="5">The sequence shown here is derived from an EMBL/GenBank/DDBJ whole genome shotgun (WGS) entry which is preliminary data.</text>
</comment>
<reference evidence="5 6" key="1">
    <citation type="submission" date="2018-05" db="EMBL/GenBank/DDBJ databases">
        <title>Genomic diversity of pathogens causing Blackleg of Potato in Pakistan.</title>
        <authorList>
            <person name="Sarfraz S."/>
            <person name="Riaz K."/>
            <person name="Oulghazi S."/>
            <person name="Cigna J."/>
            <person name="Sahi S.T."/>
            <person name="Khan S.H."/>
            <person name="Hameed A."/>
            <person name="Faure D."/>
        </authorList>
    </citation>
    <scope>NUCLEOTIDE SEQUENCE [LARGE SCALE GENOMIC DNA]</scope>
    <source>
        <strain evidence="5 6">SS70</strain>
    </source>
</reference>
<dbReference type="Proteomes" id="UP000245055">
    <property type="component" value="Unassembled WGS sequence"/>
</dbReference>
<feature type="compositionally biased region" description="Polar residues" evidence="3">
    <location>
        <begin position="252"/>
        <end position="261"/>
    </location>
</feature>
<dbReference type="SUPFAM" id="SSF53955">
    <property type="entry name" value="Lysozyme-like"/>
    <property type="match status" value="1"/>
</dbReference>
<gene>
    <name evidence="5" type="ORF">DF213_21010</name>
</gene>
<dbReference type="InterPro" id="IPR023347">
    <property type="entry name" value="Lysozyme_dom_sf"/>
</dbReference>
<dbReference type="EMBL" id="QESZ01000042">
    <property type="protein sequence ID" value="PWD68990.1"/>
    <property type="molecule type" value="Genomic_DNA"/>
</dbReference>
<feature type="compositionally biased region" description="Polar residues" evidence="3">
    <location>
        <begin position="89"/>
        <end position="100"/>
    </location>
</feature>
<evidence type="ECO:0000256" key="3">
    <source>
        <dbReference type="SAM" id="MobiDB-lite"/>
    </source>
</evidence>
<protein>
    <recommendedName>
        <fullName evidence="4">Pesticin C-terminal domain-containing protein</fullName>
    </recommendedName>
</protein>
<feature type="region of interest" description="Disordered" evidence="3">
    <location>
        <begin position="27"/>
        <end position="50"/>
    </location>
</feature>
<feature type="compositionally biased region" description="Low complexity" evidence="3">
    <location>
        <begin position="291"/>
        <end position="301"/>
    </location>
</feature>
<organism evidence="5 6">
    <name type="scientific">Dickeya dianthicola</name>
    <dbReference type="NCBI Taxonomy" id="204039"/>
    <lineage>
        <taxon>Bacteria</taxon>
        <taxon>Pseudomonadati</taxon>
        <taxon>Pseudomonadota</taxon>
        <taxon>Gammaproteobacteria</taxon>
        <taxon>Enterobacterales</taxon>
        <taxon>Pectobacteriaceae</taxon>
        <taxon>Dickeya</taxon>
    </lineage>
</organism>
<accession>A0AAX1C185</accession>
<name>A0AAX1C185_9GAMM</name>
<dbReference type="GO" id="GO:0031640">
    <property type="term" value="P:killing of cells of another organism"/>
    <property type="evidence" value="ECO:0007669"/>
    <property type="project" value="UniProtKB-KW"/>
</dbReference>
<dbReference type="GO" id="GO:0042742">
    <property type="term" value="P:defense response to bacterium"/>
    <property type="evidence" value="ECO:0007669"/>
    <property type="project" value="UniProtKB-KW"/>
</dbReference>
<dbReference type="Gene3D" id="3.90.1720.10">
    <property type="entry name" value="endopeptidase domain like (from Nostoc punctiforme)"/>
    <property type="match status" value="1"/>
</dbReference>
<keyword evidence="2" id="KW-0081">Bacteriolytic enzyme</keyword>
<dbReference type="Gene3D" id="1.10.530.40">
    <property type="match status" value="1"/>
</dbReference>
<dbReference type="InterPro" id="IPR031922">
    <property type="entry name" value="Pesticin_C"/>
</dbReference>
<evidence type="ECO:0000256" key="1">
    <source>
        <dbReference type="ARBA" id="ARBA00022529"/>
    </source>
</evidence>
<dbReference type="CDD" id="cd16902">
    <property type="entry name" value="pesticin_lyz"/>
    <property type="match status" value="1"/>
</dbReference>
<dbReference type="GO" id="GO:0003796">
    <property type="term" value="F:lysozyme activity"/>
    <property type="evidence" value="ECO:0007669"/>
    <property type="project" value="InterPro"/>
</dbReference>
<evidence type="ECO:0000313" key="6">
    <source>
        <dbReference type="Proteomes" id="UP000245055"/>
    </source>
</evidence>
<feature type="region of interest" description="Disordered" evidence="3">
    <location>
        <begin position="252"/>
        <end position="319"/>
    </location>
</feature>
<feature type="domain" description="Pesticin C-terminal" evidence="4">
    <location>
        <begin position="329"/>
        <end position="482"/>
    </location>
</feature>